<organism evidence="2 3">
    <name type="scientific">Ascobolus immersus RN42</name>
    <dbReference type="NCBI Taxonomy" id="1160509"/>
    <lineage>
        <taxon>Eukaryota</taxon>
        <taxon>Fungi</taxon>
        <taxon>Dikarya</taxon>
        <taxon>Ascomycota</taxon>
        <taxon>Pezizomycotina</taxon>
        <taxon>Pezizomycetes</taxon>
        <taxon>Pezizales</taxon>
        <taxon>Ascobolaceae</taxon>
        <taxon>Ascobolus</taxon>
    </lineage>
</organism>
<dbReference type="Proteomes" id="UP000275078">
    <property type="component" value="Unassembled WGS sequence"/>
</dbReference>
<dbReference type="AlphaFoldDB" id="A0A3N4HU68"/>
<protein>
    <submittedName>
        <fullName evidence="2">Uncharacterized protein</fullName>
    </submittedName>
</protein>
<reference evidence="2 3" key="1">
    <citation type="journal article" date="2018" name="Nat. Ecol. Evol.">
        <title>Pezizomycetes genomes reveal the molecular basis of ectomycorrhizal truffle lifestyle.</title>
        <authorList>
            <person name="Murat C."/>
            <person name="Payen T."/>
            <person name="Noel B."/>
            <person name="Kuo A."/>
            <person name="Morin E."/>
            <person name="Chen J."/>
            <person name="Kohler A."/>
            <person name="Krizsan K."/>
            <person name="Balestrini R."/>
            <person name="Da Silva C."/>
            <person name="Montanini B."/>
            <person name="Hainaut M."/>
            <person name="Levati E."/>
            <person name="Barry K.W."/>
            <person name="Belfiori B."/>
            <person name="Cichocki N."/>
            <person name="Clum A."/>
            <person name="Dockter R.B."/>
            <person name="Fauchery L."/>
            <person name="Guy J."/>
            <person name="Iotti M."/>
            <person name="Le Tacon F."/>
            <person name="Lindquist E.A."/>
            <person name="Lipzen A."/>
            <person name="Malagnac F."/>
            <person name="Mello A."/>
            <person name="Molinier V."/>
            <person name="Miyauchi S."/>
            <person name="Poulain J."/>
            <person name="Riccioni C."/>
            <person name="Rubini A."/>
            <person name="Sitrit Y."/>
            <person name="Splivallo R."/>
            <person name="Traeger S."/>
            <person name="Wang M."/>
            <person name="Zifcakova L."/>
            <person name="Wipf D."/>
            <person name="Zambonelli A."/>
            <person name="Paolocci F."/>
            <person name="Nowrousian M."/>
            <person name="Ottonello S."/>
            <person name="Baldrian P."/>
            <person name="Spatafora J.W."/>
            <person name="Henrissat B."/>
            <person name="Nagy L.G."/>
            <person name="Aury J.M."/>
            <person name="Wincker P."/>
            <person name="Grigoriev I.V."/>
            <person name="Bonfante P."/>
            <person name="Martin F.M."/>
        </authorList>
    </citation>
    <scope>NUCLEOTIDE SEQUENCE [LARGE SCALE GENOMIC DNA]</scope>
    <source>
        <strain evidence="2 3">RN42</strain>
    </source>
</reference>
<evidence type="ECO:0000256" key="1">
    <source>
        <dbReference type="SAM" id="MobiDB-lite"/>
    </source>
</evidence>
<dbReference type="EMBL" id="ML119727">
    <property type="protein sequence ID" value="RPA77355.1"/>
    <property type="molecule type" value="Genomic_DNA"/>
</dbReference>
<name>A0A3N4HU68_ASCIM</name>
<sequence length="308" mass="35725">MDTRTRPFPPNDNDQLEIDVPPPPSFVTAECYANGFVEFFRDGKPFDPTRMSLSLRRALEQHRKLDLFWFGKPPVPPGKDRNTSPPLRELVNSLYWQDPIVEPLHQLAEDLLVALLDQVMPRFLELPPGSLQRLKAQSLVHKQYPQIIGTAGIANGIIRDLHVKGMLRAEKVSIFQQVLSSKLYDLRLAASSRETVQDLSRHLERSARFFAPLVRFLRFRSERLELLLLRYLNEDGVNFAVVRGVEEATGRHQEFLEGLERDASLDLYEREIIRISSLRSPVNAKYYIERIRDLTKKQEALRMRWRGV</sequence>
<accession>A0A3N4HU68</accession>
<gene>
    <name evidence="2" type="ORF">BJ508DRAFT_417090</name>
</gene>
<evidence type="ECO:0000313" key="3">
    <source>
        <dbReference type="Proteomes" id="UP000275078"/>
    </source>
</evidence>
<proteinExistence type="predicted"/>
<feature type="region of interest" description="Disordered" evidence="1">
    <location>
        <begin position="1"/>
        <end position="20"/>
    </location>
</feature>
<keyword evidence="3" id="KW-1185">Reference proteome</keyword>
<evidence type="ECO:0000313" key="2">
    <source>
        <dbReference type="EMBL" id="RPA77355.1"/>
    </source>
</evidence>